<feature type="signal peptide" evidence="1">
    <location>
        <begin position="1"/>
        <end position="19"/>
    </location>
</feature>
<gene>
    <name evidence="2" type="ORF">N7U62_02400</name>
</gene>
<dbReference type="Proteomes" id="UP001300692">
    <property type="component" value="Unassembled WGS sequence"/>
</dbReference>
<comment type="caution">
    <text evidence="2">The sequence shown here is derived from an EMBL/GenBank/DDBJ whole genome shotgun (WGS) entry which is preliminary data.</text>
</comment>
<proteinExistence type="predicted"/>
<evidence type="ECO:0000313" key="2">
    <source>
        <dbReference type="EMBL" id="MCV9385491.1"/>
    </source>
</evidence>
<sequence length="171" mass="20205">MKSFLTIIALVLSVLFSHAQFPEKELKKKLKADRIEMDEGNGDGVFKARNKKTKKWGMYQWQFEGLQTQELIPMQYDSVRYFPFNGNYTAVYQGSKVGFYLSYWSYGDEARETVACIYDDYKRFTAEGVPKLAVKKNESWGWVDWMTGEEKSEFKYATPEDLPYPYYKQEY</sequence>
<feature type="chain" id="PRO_5046114146" evidence="1">
    <location>
        <begin position="20"/>
        <end position="171"/>
    </location>
</feature>
<keyword evidence="1" id="KW-0732">Signal</keyword>
<dbReference type="RefSeq" id="WP_264136280.1">
    <property type="nucleotide sequence ID" value="NZ_JAOYOD010000001.1"/>
</dbReference>
<protein>
    <submittedName>
        <fullName evidence="2">WG repeat-containing protein</fullName>
    </submittedName>
</protein>
<name>A0ABT3CP70_9BACT</name>
<evidence type="ECO:0000256" key="1">
    <source>
        <dbReference type="SAM" id="SignalP"/>
    </source>
</evidence>
<evidence type="ECO:0000313" key="3">
    <source>
        <dbReference type="Proteomes" id="UP001300692"/>
    </source>
</evidence>
<accession>A0ABT3CP70</accession>
<dbReference type="EMBL" id="JAOYOD010000001">
    <property type="protein sequence ID" value="MCV9385491.1"/>
    <property type="molecule type" value="Genomic_DNA"/>
</dbReference>
<keyword evidence="3" id="KW-1185">Reference proteome</keyword>
<organism evidence="2 3">
    <name type="scientific">Reichenbachiella ulvae</name>
    <dbReference type="NCBI Taxonomy" id="2980104"/>
    <lineage>
        <taxon>Bacteria</taxon>
        <taxon>Pseudomonadati</taxon>
        <taxon>Bacteroidota</taxon>
        <taxon>Cytophagia</taxon>
        <taxon>Cytophagales</taxon>
        <taxon>Reichenbachiellaceae</taxon>
        <taxon>Reichenbachiella</taxon>
    </lineage>
</organism>
<reference evidence="2 3" key="1">
    <citation type="submission" date="2022-10" db="EMBL/GenBank/DDBJ databases">
        <title>Comparative genomics and taxonomic characterization of three novel marine species of genus Reichenbachiella exhibiting antioxidant and polysaccharide degradation activities.</title>
        <authorList>
            <person name="Muhammad N."/>
            <person name="Lee Y.-J."/>
            <person name="Ko J."/>
            <person name="Kim S.-G."/>
        </authorList>
    </citation>
    <scope>NUCLEOTIDE SEQUENCE [LARGE SCALE GENOMIC DNA]</scope>
    <source>
        <strain evidence="2 3">ABR2-5</strain>
    </source>
</reference>